<keyword evidence="2" id="KW-0732">Signal</keyword>
<dbReference type="RefSeq" id="XP_001948652.2">
    <property type="nucleotide sequence ID" value="XM_001948617.5"/>
</dbReference>
<feature type="region of interest" description="Disordered" evidence="1">
    <location>
        <begin position="399"/>
        <end position="439"/>
    </location>
</feature>
<feature type="compositionally biased region" description="Polar residues" evidence="1">
    <location>
        <begin position="556"/>
        <end position="572"/>
    </location>
</feature>
<evidence type="ECO:0000313" key="3">
    <source>
        <dbReference type="EnsemblMetazoa" id="XP_001948652.2"/>
    </source>
</evidence>
<dbReference type="GeneID" id="100165396"/>
<feature type="compositionally biased region" description="Polar residues" evidence="1">
    <location>
        <begin position="713"/>
        <end position="730"/>
    </location>
</feature>
<evidence type="ECO:0000256" key="1">
    <source>
        <dbReference type="SAM" id="MobiDB-lite"/>
    </source>
</evidence>
<keyword evidence="4" id="KW-1185">Reference proteome</keyword>
<dbReference type="Proteomes" id="UP000007819">
    <property type="component" value="Chromosome X"/>
</dbReference>
<dbReference type="KEGG" id="api:100165396"/>
<feature type="compositionally biased region" description="Low complexity" evidence="1">
    <location>
        <begin position="634"/>
        <end position="653"/>
    </location>
</feature>
<feature type="compositionally biased region" description="Low complexity" evidence="1">
    <location>
        <begin position="333"/>
        <end position="375"/>
    </location>
</feature>
<feature type="region of interest" description="Disordered" evidence="1">
    <location>
        <begin position="675"/>
        <end position="738"/>
    </location>
</feature>
<evidence type="ECO:0000313" key="4">
    <source>
        <dbReference type="Proteomes" id="UP000007819"/>
    </source>
</evidence>
<feature type="region of interest" description="Disordered" evidence="1">
    <location>
        <begin position="324"/>
        <end position="378"/>
    </location>
</feature>
<evidence type="ECO:0000256" key="2">
    <source>
        <dbReference type="SAM" id="SignalP"/>
    </source>
</evidence>
<reference evidence="3" key="2">
    <citation type="submission" date="2022-06" db="UniProtKB">
        <authorList>
            <consortium name="EnsemblMetazoa"/>
        </authorList>
    </citation>
    <scope>IDENTIFICATION</scope>
</reference>
<feature type="region of interest" description="Disordered" evidence="1">
    <location>
        <begin position="632"/>
        <end position="661"/>
    </location>
</feature>
<feature type="region of interest" description="Disordered" evidence="1">
    <location>
        <begin position="170"/>
        <end position="193"/>
    </location>
</feature>
<organism evidence="3 4">
    <name type="scientific">Acyrthosiphon pisum</name>
    <name type="common">Pea aphid</name>
    <dbReference type="NCBI Taxonomy" id="7029"/>
    <lineage>
        <taxon>Eukaryota</taxon>
        <taxon>Metazoa</taxon>
        <taxon>Ecdysozoa</taxon>
        <taxon>Arthropoda</taxon>
        <taxon>Hexapoda</taxon>
        <taxon>Insecta</taxon>
        <taxon>Pterygota</taxon>
        <taxon>Neoptera</taxon>
        <taxon>Paraneoptera</taxon>
        <taxon>Hemiptera</taxon>
        <taxon>Sternorrhyncha</taxon>
        <taxon>Aphidomorpha</taxon>
        <taxon>Aphidoidea</taxon>
        <taxon>Aphididae</taxon>
        <taxon>Macrosiphini</taxon>
        <taxon>Acyrthosiphon</taxon>
    </lineage>
</organism>
<protein>
    <submittedName>
        <fullName evidence="3">Uncharacterized protein</fullName>
    </submittedName>
</protein>
<feature type="region of interest" description="Disordered" evidence="1">
    <location>
        <begin position="475"/>
        <end position="572"/>
    </location>
</feature>
<feature type="compositionally biased region" description="Low complexity" evidence="1">
    <location>
        <begin position="675"/>
        <end position="693"/>
    </location>
</feature>
<dbReference type="OrthoDB" id="8055574at2759"/>
<dbReference type="AlphaFoldDB" id="A0A8R2A2I8"/>
<name>A0A8R2A2I8_ACYPI</name>
<feature type="compositionally biased region" description="Low complexity" evidence="1">
    <location>
        <begin position="519"/>
        <end position="544"/>
    </location>
</feature>
<feature type="compositionally biased region" description="Polar residues" evidence="1">
    <location>
        <begin position="175"/>
        <end position="193"/>
    </location>
</feature>
<feature type="signal peptide" evidence="2">
    <location>
        <begin position="1"/>
        <end position="29"/>
    </location>
</feature>
<dbReference type="EnsemblMetazoa" id="XM_001948617.5">
    <property type="protein sequence ID" value="XP_001948652.2"/>
    <property type="gene ID" value="LOC100165396"/>
</dbReference>
<proteinExistence type="predicted"/>
<sequence>MRIFGMECLKMCVVVGLALTAGPGRPAAAAPSPTNAYVFQQHKRSPADPNLDLTSPLTTEFGSFGPSATLPDFGYGSGFPSTAAGFGLNDAIDGLGTSAGLLHLSHPYSTTAFGSGFDSIGYPFSESTLNQLQFKPSLASGSSPSLPVSIKYSPSVANAGLDQTHITGLPATESAKPTAQKTVSLQQTRPNEQRVQAESFNAAPAPLQQSYSATVPVPQKQTYATYAPLQQSYPGIASAPLQQSYPTSVFIPRQQSYVTPISASPQQSFPAAASAPLQQSYPASAYVPQQQSYSAVIPVPLSQSYPGTASTAFQQSYVTAESIPQRQSYPATQSVPQQQSYSPSRSIPQQHSYPAAQSVPQQQSYSPSGSVPQQQLYQTSGSTAFQQSYVTAESVPQQQSYPATKSVPQQQTYSLSGSIQQQQSYSPSGSVPQQQSYQAALSAPLQQSYVAATSTPPQQSYPSTAEDFRISAYQPSASSGSASPLVTSGTGSAPDLILELRPPPYTAPASSVDYRQNVNIPSTASSSYPSADSNNNNNNYPGNNFDLLAAPVAGTSGPNQVSNAPNSGQLPGNTKDFLAFGSNAKPDQTPSNTYYTVPLPVSGSSNSASSGVPNYFSIPSISYSLTSTVNSEFAGSTSAPPAAAVSSTGGPSTPYRDTNSIPSLSFTNSNSISANSYSDSNSIQSSSYTIPSSPVAGNSYNDYKLNTEHFYGDSNSISPNSKRESSTVNPTEKFPTLG</sequence>
<reference evidence="4" key="1">
    <citation type="submission" date="2010-06" db="EMBL/GenBank/DDBJ databases">
        <authorList>
            <person name="Jiang H."/>
            <person name="Abraham K."/>
            <person name="Ali S."/>
            <person name="Alsbrooks S.L."/>
            <person name="Anim B.N."/>
            <person name="Anosike U.S."/>
            <person name="Attaway T."/>
            <person name="Bandaranaike D.P."/>
            <person name="Battles P.K."/>
            <person name="Bell S.N."/>
            <person name="Bell A.V."/>
            <person name="Beltran B."/>
            <person name="Bickham C."/>
            <person name="Bustamante Y."/>
            <person name="Caleb T."/>
            <person name="Canada A."/>
            <person name="Cardenas V."/>
            <person name="Carter K."/>
            <person name="Chacko J."/>
            <person name="Chandrabose M.N."/>
            <person name="Chavez D."/>
            <person name="Chavez A."/>
            <person name="Chen L."/>
            <person name="Chu H.-S."/>
            <person name="Claassen K.J."/>
            <person name="Cockrell R."/>
            <person name="Collins M."/>
            <person name="Cooper J.A."/>
            <person name="Cree A."/>
            <person name="Curry S.M."/>
            <person name="Da Y."/>
            <person name="Dao M.D."/>
            <person name="Das B."/>
            <person name="Davila M.-L."/>
            <person name="Davy-Carroll L."/>
            <person name="Denson S."/>
            <person name="Dinh H."/>
            <person name="Ebong V.E."/>
            <person name="Edwards J.R."/>
            <person name="Egan A."/>
            <person name="El-Daye J."/>
            <person name="Escobedo L."/>
            <person name="Fernandez S."/>
            <person name="Fernando P.R."/>
            <person name="Flagg N."/>
            <person name="Forbes L.D."/>
            <person name="Fowler R.G."/>
            <person name="Fu Q."/>
            <person name="Gabisi R.A."/>
            <person name="Ganer J."/>
            <person name="Garbino Pronczuk A."/>
            <person name="Garcia R.M."/>
            <person name="Garner T."/>
            <person name="Garrett T.E."/>
            <person name="Gonzalez D.A."/>
            <person name="Hamid H."/>
            <person name="Hawkins E.S."/>
            <person name="Hirani K."/>
            <person name="Hogues M.E."/>
            <person name="Hollins B."/>
            <person name="Hsiao C.-H."/>
            <person name="Jabil R."/>
            <person name="James M.L."/>
            <person name="Jhangiani S.N."/>
            <person name="Johnson B."/>
            <person name="Johnson Q."/>
            <person name="Joshi V."/>
            <person name="Kalu J.B."/>
            <person name="Kam C."/>
            <person name="Kashfia A."/>
            <person name="Keebler J."/>
            <person name="Kisamo H."/>
            <person name="Kovar C.L."/>
            <person name="Lago L.A."/>
            <person name="Lai C.-Y."/>
            <person name="Laidlaw J."/>
            <person name="Lara F."/>
            <person name="Le T.-K."/>
            <person name="Lee S.L."/>
            <person name="Legall F.H."/>
            <person name="Lemon S.J."/>
            <person name="Lewis L.R."/>
            <person name="Li B."/>
            <person name="Liu Y."/>
            <person name="Liu Y.-S."/>
            <person name="Lopez J."/>
            <person name="Lozado R.J."/>
            <person name="Lu J."/>
            <person name="Madu R.C."/>
            <person name="Maheshwari M."/>
            <person name="Maheshwari R."/>
            <person name="Malloy K."/>
            <person name="Martinez E."/>
            <person name="Mathew T."/>
            <person name="Mercado I.C."/>
            <person name="Mercado C."/>
            <person name="Meyer B."/>
            <person name="Montgomery K."/>
            <person name="Morgan M.B."/>
            <person name="Munidasa M."/>
            <person name="Nazareth L.V."/>
            <person name="Nelson J."/>
            <person name="Ng B.M."/>
            <person name="Nguyen N.B."/>
            <person name="Nguyen P.Q."/>
            <person name="Nguyen T."/>
            <person name="Obregon M."/>
            <person name="Okwuonu G.O."/>
            <person name="Onwere C.G."/>
            <person name="Orozco G."/>
            <person name="Parra A."/>
            <person name="Patel S."/>
            <person name="Patil S."/>
            <person name="Perez A."/>
            <person name="Perez Y."/>
            <person name="Pham C."/>
            <person name="Primus E.L."/>
            <person name="Pu L.-L."/>
            <person name="Puazo M."/>
            <person name="Qin X."/>
            <person name="Quiroz J.B."/>
            <person name="Reese J."/>
            <person name="Richards S."/>
            <person name="Rives C.M."/>
            <person name="Robberts R."/>
            <person name="Ruiz S.J."/>
            <person name="Ruiz M.J."/>
            <person name="Santibanez J."/>
            <person name="Schneider B.W."/>
            <person name="Sisson I."/>
            <person name="Smith M."/>
            <person name="Sodergren E."/>
            <person name="Song X.-Z."/>
            <person name="Song B.B."/>
            <person name="Summersgill H."/>
            <person name="Thelus R."/>
            <person name="Thornton R.D."/>
            <person name="Trejos Z.Y."/>
            <person name="Usmani K."/>
            <person name="Vattathil S."/>
            <person name="Villasana D."/>
            <person name="Walker D.L."/>
            <person name="Wang S."/>
            <person name="Wang K."/>
            <person name="White C.S."/>
            <person name="Williams A.C."/>
            <person name="Williamson J."/>
            <person name="Wilson K."/>
            <person name="Woghiren I.O."/>
            <person name="Woodworth J.R."/>
            <person name="Worley K.C."/>
            <person name="Wright R.A."/>
            <person name="Wu W."/>
            <person name="Young L."/>
            <person name="Zhang L."/>
            <person name="Zhang J."/>
            <person name="Zhu Y."/>
            <person name="Muzny D.M."/>
            <person name="Weinstock G."/>
            <person name="Gibbs R.A."/>
        </authorList>
    </citation>
    <scope>NUCLEOTIDE SEQUENCE [LARGE SCALE GENOMIC DNA]</scope>
    <source>
        <strain evidence="4">LSR1</strain>
    </source>
</reference>
<feature type="chain" id="PRO_5035902725" evidence="2">
    <location>
        <begin position="30"/>
        <end position="738"/>
    </location>
</feature>
<accession>A0A8R2A2I8</accession>
<feature type="compositionally biased region" description="Polar residues" evidence="1">
    <location>
        <begin position="475"/>
        <end position="491"/>
    </location>
</feature>